<reference evidence="3" key="1">
    <citation type="journal article" date="2011" name="Proc. Natl. Acad. Sci. U.S.A.">
        <title>Obligate biotrophy features unraveled by the genomic analysis of rust fungi.</title>
        <authorList>
            <person name="Duplessis S."/>
            <person name="Cuomo C.A."/>
            <person name="Lin Y.-C."/>
            <person name="Aerts A."/>
            <person name="Tisserant E."/>
            <person name="Veneault-Fourrey C."/>
            <person name="Joly D.L."/>
            <person name="Hacquard S."/>
            <person name="Amselem J."/>
            <person name="Cantarel B.L."/>
            <person name="Chiu R."/>
            <person name="Coutinho P.M."/>
            <person name="Feau N."/>
            <person name="Field M."/>
            <person name="Frey P."/>
            <person name="Gelhaye E."/>
            <person name="Goldberg J."/>
            <person name="Grabherr M.G."/>
            <person name="Kodira C.D."/>
            <person name="Kohler A."/>
            <person name="Kuees U."/>
            <person name="Lindquist E.A."/>
            <person name="Lucas S.M."/>
            <person name="Mago R."/>
            <person name="Mauceli E."/>
            <person name="Morin E."/>
            <person name="Murat C."/>
            <person name="Pangilinan J.L."/>
            <person name="Park R."/>
            <person name="Pearson M."/>
            <person name="Quesneville H."/>
            <person name="Rouhier N."/>
            <person name="Sakthikumar S."/>
            <person name="Salamov A.A."/>
            <person name="Schmutz J."/>
            <person name="Selles B."/>
            <person name="Shapiro H."/>
            <person name="Tanguay P."/>
            <person name="Tuskan G.A."/>
            <person name="Henrissat B."/>
            <person name="Van de Peer Y."/>
            <person name="Rouze P."/>
            <person name="Ellis J.G."/>
            <person name="Dodds P.N."/>
            <person name="Schein J.E."/>
            <person name="Zhong S."/>
            <person name="Hamelin R.C."/>
            <person name="Grigoriev I.V."/>
            <person name="Szabo L.J."/>
            <person name="Martin F."/>
        </authorList>
    </citation>
    <scope>NUCLEOTIDE SEQUENCE [LARGE SCALE GENOMIC DNA]</scope>
    <source>
        <strain evidence="3">98AG31 / pathotype 3-4-7</strain>
    </source>
</reference>
<evidence type="ECO:0000256" key="1">
    <source>
        <dbReference type="SAM" id="MobiDB-lite"/>
    </source>
</evidence>
<evidence type="ECO:0000313" key="3">
    <source>
        <dbReference type="Proteomes" id="UP000001072"/>
    </source>
</evidence>
<dbReference type="Proteomes" id="UP000001072">
    <property type="component" value="Unassembled WGS sequence"/>
</dbReference>
<organism evidence="3">
    <name type="scientific">Melampsora larici-populina (strain 98AG31 / pathotype 3-4-7)</name>
    <name type="common">Poplar leaf rust fungus</name>
    <dbReference type="NCBI Taxonomy" id="747676"/>
    <lineage>
        <taxon>Eukaryota</taxon>
        <taxon>Fungi</taxon>
        <taxon>Dikarya</taxon>
        <taxon>Basidiomycota</taxon>
        <taxon>Pucciniomycotina</taxon>
        <taxon>Pucciniomycetes</taxon>
        <taxon>Pucciniales</taxon>
        <taxon>Melampsoraceae</taxon>
        <taxon>Melampsora</taxon>
    </lineage>
</organism>
<name>F4RJB8_MELLP</name>
<dbReference type="EMBL" id="GL883104">
    <property type="protein sequence ID" value="EGG07286.1"/>
    <property type="molecule type" value="Genomic_DNA"/>
</dbReference>
<accession>F4RJB8</accession>
<dbReference type="KEGG" id="mlr:MELLADRAFT_105783"/>
<dbReference type="GeneID" id="18922721"/>
<dbReference type="InParanoid" id="F4RJB8"/>
<dbReference type="HOGENOM" id="CLU_1777902_0_0_1"/>
<feature type="region of interest" description="Disordered" evidence="1">
    <location>
        <begin position="1"/>
        <end position="22"/>
    </location>
</feature>
<dbReference type="VEuPathDB" id="FungiDB:MELLADRAFT_105783"/>
<evidence type="ECO:0000313" key="2">
    <source>
        <dbReference type="EMBL" id="EGG07286.1"/>
    </source>
</evidence>
<keyword evidence="3" id="KW-1185">Reference proteome</keyword>
<dbReference type="RefSeq" id="XP_007409193.1">
    <property type="nucleotide sequence ID" value="XM_007409131.1"/>
</dbReference>
<sequence>MPSHPNTNTSHANPNTHPDNANVHAPAERVILDLTIATNHDRESVARALHQAFNDVIAALTIHHTLSTPHDFFICVEYQRRGPPHMFPVPIDCLVPYFRPPPEYVLHHCSLTLSVSLCNPAAIQHFCYVKPLLDALSRALLQYSEP</sequence>
<gene>
    <name evidence="2" type="ORF">MELLADRAFT_105783</name>
</gene>
<dbReference type="AlphaFoldDB" id="F4RJB8"/>
<feature type="compositionally biased region" description="Polar residues" evidence="1">
    <location>
        <begin position="1"/>
        <end position="19"/>
    </location>
</feature>
<proteinExistence type="predicted"/>
<protein>
    <submittedName>
        <fullName evidence="2">Uncharacterized protein</fullName>
    </submittedName>
</protein>